<name>A0ABR9U871_9CYAN</name>
<dbReference type="Proteomes" id="UP000640725">
    <property type="component" value="Unassembled WGS sequence"/>
</dbReference>
<dbReference type="EMBL" id="JADEWU010000007">
    <property type="protein sequence ID" value="MBE9142657.1"/>
    <property type="molecule type" value="Genomic_DNA"/>
</dbReference>
<evidence type="ECO:0008006" key="3">
    <source>
        <dbReference type="Google" id="ProtNLM"/>
    </source>
</evidence>
<gene>
    <name evidence="1" type="ORF">IQ236_05390</name>
</gene>
<evidence type="ECO:0000313" key="1">
    <source>
        <dbReference type="EMBL" id="MBE9142657.1"/>
    </source>
</evidence>
<accession>A0ABR9U871</accession>
<evidence type="ECO:0000313" key="2">
    <source>
        <dbReference type="Proteomes" id="UP000640725"/>
    </source>
</evidence>
<proteinExistence type="predicted"/>
<reference evidence="1 2" key="1">
    <citation type="submission" date="2020-10" db="EMBL/GenBank/DDBJ databases">
        <authorList>
            <person name="Castelo-Branco R."/>
            <person name="Eusebio N."/>
            <person name="Adriana R."/>
            <person name="Vieira A."/>
            <person name="Brugerolle De Fraissinette N."/>
            <person name="Rezende De Castro R."/>
            <person name="Schneider M.P."/>
            <person name="Vasconcelos V."/>
            <person name="Leao P.N."/>
        </authorList>
    </citation>
    <scope>NUCLEOTIDE SEQUENCE [LARGE SCALE GENOMIC DNA]</scope>
    <source>
        <strain evidence="1 2">LEGE 06226</strain>
    </source>
</reference>
<comment type="caution">
    <text evidence="1">The sequence shown here is derived from an EMBL/GenBank/DDBJ whole genome shotgun (WGS) entry which is preliminary data.</text>
</comment>
<protein>
    <recommendedName>
        <fullName evidence="3">Rpn family recombination-promoting nuclease/putative transposase</fullName>
    </recommendedName>
</protein>
<sequence>MLVSDIENLCIVQETRFLHNLVAASTILASLVLNKDTVKRLLRSDLMRNSVIYQEILQEGRLQGRLEAKLEAKLEGRQEAKLEGRQEAKEEIALNLLRMGLSLEQVIQATGLSLEEIQSL</sequence>
<organism evidence="1 2">
    <name type="scientific">Planktothrix mougeotii LEGE 06226</name>
    <dbReference type="NCBI Taxonomy" id="1828728"/>
    <lineage>
        <taxon>Bacteria</taxon>
        <taxon>Bacillati</taxon>
        <taxon>Cyanobacteriota</taxon>
        <taxon>Cyanophyceae</taxon>
        <taxon>Oscillatoriophycideae</taxon>
        <taxon>Oscillatoriales</taxon>
        <taxon>Microcoleaceae</taxon>
        <taxon>Planktothrix</taxon>
    </lineage>
</organism>
<keyword evidence="2" id="KW-1185">Reference proteome</keyword>